<dbReference type="GO" id="GO:0005737">
    <property type="term" value="C:cytoplasm"/>
    <property type="evidence" value="ECO:0007669"/>
    <property type="project" value="UniProtKB-SubCell"/>
</dbReference>
<dbReference type="AlphaFoldDB" id="A0A242A5K0"/>
<dbReference type="Pfam" id="PF01503">
    <property type="entry name" value="PRA-PH"/>
    <property type="match status" value="1"/>
</dbReference>
<keyword evidence="12 15" id="KW-0067">ATP-binding</keyword>
<dbReference type="NCBIfam" id="NF002747">
    <property type="entry name" value="PRK02759.1"/>
    <property type="match status" value="1"/>
</dbReference>
<evidence type="ECO:0000256" key="4">
    <source>
        <dbReference type="ARBA" id="ARBA00005169"/>
    </source>
</evidence>
<evidence type="ECO:0000256" key="14">
    <source>
        <dbReference type="ARBA" id="ARBA00023268"/>
    </source>
</evidence>
<dbReference type="EC" id="3.6.1.31" evidence="15"/>
<comment type="catalytic activity">
    <reaction evidence="1 15">
        <text>1-(5-phospho-beta-D-ribosyl)-5'-AMP + H2O = 1-(5-phospho-beta-D-ribosyl)-5-[(5-phospho-beta-D-ribosylamino)methylideneamino]imidazole-4-carboxamide</text>
        <dbReference type="Rhea" id="RHEA:20049"/>
        <dbReference type="ChEBI" id="CHEBI:15377"/>
        <dbReference type="ChEBI" id="CHEBI:58435"/>
        <dbReference type="ChEBI" id="CHEBI:59457"/>
        <dbReference type="EC" id="3.5.4.19"/>
    </reaction>
</comment>
<keyword evidence="10 15" id="KW-0547">Nucleotide-binding</keyword>
<dbReference type="InterPro" id="IPR021130">
    <property type="entry name" value="PRib-ATP_PPHydrolase-like"/>
</dbReference>
<dbReference type="SUPFAM" id="SSF141734">
    <property type="entry name" value="HisI-like"/>
    <property type="match status" value="1"/>
</dbReference>
<feature type="region of interest" description="Phosphoribosyl-AMP cyclohydrolase" evidence="15">
    <location>
        <begin position="1"/>
        <end position="110"/>
    </location>
</feature>
<comment type="similarity">
    <text evidence="7 15">In the N-terminal section; belongs to the PRA-CH family.</text>
</comment>
<gene>
    <name evidence="15" type="primary">hisI</name>
    <name evidence="15" type="synonym">hisIE</name>
    <name evidence="17" type="ORF">A5886_001247</name>
</gene>
<keyword evidence="9 15" id="KW-0028">Amino-acid biosynthesis</keyword>
<comment type="pathway">
    <text evidence="5 15">Amino-acid biosynthesis; L-histidine biosynthesis; L-histidine from 5-phospho-alpha-D-ribose 1-diphosphate: step 2/9.</text>
</comment>
<dbReference type="OrthoDB" id="9795769at2"/>
<evidence type="ECO:0000256" key="6">
    <source>
        <dbReference type="ARBA" id="ARBA00007731"/>
    </source>
</evidence>
<dbReference type="EC" id="3.5.4.19" evidence="15"/>
<dbReference type="EMBL" id="NGKU01000001">
    <property type="protein sequence ID" value="OTN76170.1"/>
    <property type="molecule type" value="Genomic_DNA"/>
</dbReference>
<evidence type="ECO:0000256" key="13">
    <source>
        <dbReference type="ARBA" id="ARBA00023102"/>
    </source>
</evidence>
<dbReference type="InterPro" id="IPR038019">
    <property type="entry name" value="PRib_AMP_CycHydrolase_sf"/>
</dbReference>
<evidence type="ECO:0000256" key="10">
    <source>
        <dbReference type="ARBA" id="ARBA00022741"/>
    </source>
</evidence>
<evidence type="ECO:0000256" key="12">
    <source>
        <dbReference type="ARBA" id="ARBA00022840"/>
    </source>
</evidence>
<dbReference type="PANTHER" id="PTHR42945:SF9">
    <property type="entry name" value="HISTIDINE BIOSYNTHESIS BIFUNCTIONAL PROTEIN HISIE"/>
    <property type="match status" value="1"/>
</dbReference>
<dbReference type="HAMAP" id="MF_01019">
    <property type="entry name" value="HisIE"/>
    <property type="match status" value="1"/>
</dbReference>
<dbReference type="NCBIfam" id="TIGR03188">
    <property type="entry name" value="histidine_hisI"/>
    <property type="match status" value="1"/>
</dbReference>
<dbReference type="PANTHER" id="PTHR42945">
    <property type="entry name" value="HISTIDINE BIOSYNTHESIS BIFUNCTIONAL PROTEIN"/>
    <property type="match status" value="1"/>
</dbReference>
<evidence type="ECO:0000259" key="16">
    <source>
        <dbReference type="Pfam" id="PF01502"/>
    </source>
</evidence>
<evidence type="ECO:0000256" key="11">
    <source>
        <dbReference type="ARBA" id="ARBA00022801"/>
    </source>
</evidence>
<dbReference type="SUPFAM" id="SSF101386">
    <property type="entry name" value="all-alpha NTP pyrophosphatases"/>
    <property type="match status" value="1"/>
</dbReference>
<sequence>MDIKFDAQGLVPVIVQDYDTNQVLTLAYMNEESLQITLNEGKMTFYSRSRQKLWRKGETSGNYQQLISLTADCDQDALVAKVIKDGPACHQGTESCFNEVVYKKQGDPLSLNSLFELIGERKRSPQSGSYTSYLFDKGLEKILKKVGEESAEVIIAGLKKDREETVYESADLIYHLLVLLTELEIPFTEIQSELSKRHVVDHKVKQERLGQE</sequence>
<keyword evidence="11 15" id="KW-0378">Hydrolase</keyword>
<name>A0A242A5K0_9ENTE</name>
<evidence type="ECO:0000256" key="3">
    <source>
        <dbReference type="ARBA" id="ARBA00004496"/>
    </source>
</evidence>
<dbReference type="GO" id="GO:0004635">
    <property type="term" value="F:phosphoribosyl-AMP cyclohydrolase activity"/>
    <property type="evidence" value="ECO:0007669"/>
    <property type="project" value="UniProtKB-UniRule"/>
</dbReference>
<keyword evidence="13 15" id="KW-0368">Histidine biosynthesis</keyword>
<feature type="region of interest" description="Phosphoribosyl-ATP pyrophosphohydrolase" evidence="15">
    <location>
        <begin position="111"/>
        <end position="212"/>
    </location>
</feature>
<evidence type="ECO:0000313" key="18">
    <source>
        <dbReference type="Proteomes" id="UP000195043"/>
    </source>
</evidence>
<evidence type="ECO:0000256" key="1">
    <source>
        <dbReference type="ARBA" id="ARBA00000024"/>
    </source>
</evidence>
<dbReference type="GO" id="GO:0005524">
    <property type="term" value="F:ATP binding"/>
    <property type="evidence" value="ECO:0007669"/>
    <property type="project" value="UniProtKB-KW"/>
</dbReference>
<organism evidence="17 18">
    <name type="scientific">Candidatus Enterococcus testudinis</name>
    <dbReference type="NCBI Taxonomy" id="1834191"/>
    <lineage>
        <taxon>Bacteria</taxon>
        <taxon>Bacillati</taxon>
        <taxon>Bacillota</taxon>
        <taxon>Bacilli</taxon>
        <taxon>Lactobacillales</taxon>
        <taxon>Enterococcaceae</taxon>
        <taxon>Enterococcus</taxon>
    </lineage>
</organism>
<keyword evidence="8 15" id="KW-0963">Cytoplasm</keyword>
<dbReference type="HAMAP" id="MF_01020">
    <property type="entry name" value="HisE"/>
    <property type="match status" value="1"/>
</dbReference>
<dbReference type="Proteomes" id="UP000195043">
    <property type="component" value="Unassembled WGS sequence"/>
</dbReference>
<comment type="caution">
    <text evidence="17">The sequence shown here is derived from an EMBL/GenBank/DDBJ whole genome shotgun (WGS) entry which is preliminary data.</text>
</comment>
<evidence type="ECO:0000256" key="7">
    <source>
        <dbReference type="ARBA" id="ARBA00008299"/>
    </source>
</evidence>
<evidence type="ECO:0000256" key="15">
    <source>
        <dbReference type="HAMAP-Rule" id="MF_01019"/>
    </source>
</evidence>
<dbReference type="GO" id="GO:0000105">
    <property type="term" value="P:L-histidine biosynthetic process"/>
    <property type="evidence" value="ECO:0007669"/>
    <property type="project" value="UniProtKB-UniRule"/>
</dbReference>
<dbReference type="InterPro" id="IPR008179">
    <property type="entry name" value="HisE"/>
</dbReference>
<evidence type="ECO:0000256" key="5">
    <source>
        <dbReference type="ARBA" id="ARBA00005204"/>
    </source>
</evidence>
<proteinExistence type="inferred from homology"/>
<keyword evidence="14 15" id="KW-0511">Multifunctional enzyme</keyword>
<dbReference type="FunFam" id="3.10.20.810:FF:000001">
    <property type="entry name" value="Histidine biosynthesis bifunctional protein HisIE"/>
    <property type="match status" value="1"/>
</dbReference>
<dbReference type="GO" id="GO:0004636">
    <property type="term" value="F:phosphoribosyl-ATP diphosphatase activity"/>
    <property type="evidence" value="ECO:0007669"/>
    <property type="project" value="UniProtKB-UniRule"/>
</dbReference>
<dbReference type="InterPro" id="IPR023019">
    <property type="entry name" value="His_synth_HisIE"/>
</dbReference>
<accession>A0A242A5K0</accession>
<dbReference type="Pfam" id="PF01502">
    <property type="entry name" value="PRA-CH"/>
    <property type="match status" value="1"/>
</dbReference>
<dbReference type="STRING" id="1834191.A5886_001247"/>
<comment type="pathway">
    <text evidence="4 15">Amino-acid biosynthesis; L-histidine biosynthesis; L-histidine from 5-phospho-alpha-D-ribose 1-diphosphate: step 3/9.</text>
</comment>
<dbReference type="Gene3D" id="3.10.20.810">
    <property type="entry name" value="Phosphoribosyl-AMP cyclohydrolase"/>
    <property type="match status" value="1"/>
</dbReference>
<keyword evidence="18" id="KW-1185">Reference proteome</keyword>
<feature type="domain" description="Phosphoribosyl-AMP cyclohydrolase" evidence="16">
    <location>
        <begin position="26"/>
        <end position="98"/>
    </location>
</feature>
<dbReference type="Gene3D" id="1.10.287.1080">
    <property type="entry name" value="MazG-like"/>
    <property type="match status" value="1"/>
</dbReference>
<dbReference type="CDD" id="cd11534">
    <property type="entry name" value="NTP-PPase_HisIE_like"/>
    <property type="match status" value="1"/>
</dbReference>
<evidence type="ECO:0000313" key="17">
    <source>
        <dbReference type="EMBL" id="OTN76170.1"/>
    </source>
</evidence>
<comment type="catalytic activity">
    <reaction evidence="2 15">
        <text>1-(5-phospho-beta-D-ribosyl)-ATP + H2O = 1-(5-phospho-beta-D-ribosyl)-5'-AMP + diphosphate + H(+)</text>
        <dbReference type="Rhea" id="RHEA:22828"/>
        <dbReference type="ChEBI" id="CHEBI:15377"/>
        <dbReference type="ChEBI" id="CHEBI:15378"/>
        <dbReference type="ChEBI" id="CHEBI:33019"/>
        <dbReference type="ChEBI" id="CHEBI:59457"/>
        <dbReference type="ChEBI" id="CHEBI:73183"/>
        <dbReference type="EC" id="3.6.1.31"/>
    </reaction>
</comment>
<evidence type="ECO:0000256" key="8">
    <source>
        <dbReference type="ARBA" id="ARBA00022490"/>
    </source>
</evidence>
<comment type="similarity">
    <text evidence="6 15">In the C-terminal section; belongs to the PRA-PH family.</text>
</comment>
<reference evidence="17 18" key="1">
    <citation type="submission" date="2017-05" db="EMBL/GenBank/DDBJ databases">
        <title>The Genome Sequence of Enterococcus sp. 8G7_MSG3316.</title>
        <authorList>
            <consortium name="The Broad Institute Genomics Platform"/>
            <consortium name="The Broad Institute Genomic Center for Infectious Diseases"/>
            <person name="Earl A."/>
            <person name="Manson A."/>
            <person name="Schwartman J."/>
            <person name="Gilmore M."/>
            <person name="Abouelleil A."/>
            <person name="Cao P."/>
            <person name="Chapman S."/>
            <person name="Cusick C."/>
            <person name="Shea T."/>
            <person name="Young S."/>
            <person name="Neafsey D."/>
            <person name="Nusbaum C."/>
            <person name="Birren B."/>
        </authorList>
    </citation>
    <scope>NUCLEOTIDE SEQUENCE [LARGE SCALE GENOMIC DNA]</scope>
    <source>
        <strain evidence="17 18">8G7_MSG3316</strain>
    </source>
</reference>
<comment type="subcellular location">
    <subcellularLocation>
        <location evidence="3 15">Cytoplasm</location>
    </subcellularLocation>
</comment>
<dbReference type="UniPathway" id="UPA00031">
    <property type="reaction ID" value="UER00007"/>
</dbReference>
<protein>
    <recommendedName>
        <fullName evidence="15">Histidine biosynthesis bifunctional protein HisIE</fullName>
    </recommendedName>
    <domain>
        <recommendedName>
            <fullName evidence="15">Phosphoribosyl-AMP cyclohydrolase</fullName>
            <shortName evidence="15">PRA-CH</shortName>
            <ecNumber evidence="15">3.5.4.19</ecNumber>
        </recommendedName>
    </domain>
    <domain>
        <recommendedName>
            <fullName evidence="15">Phosphoribosyl-ATP pyrophosphatase</fullName>
            <shortName evidence="15">PRA-PH</shortName>
            <ecNumber evidence="15">3.6.1.31</ecNumber>
        </recommendedName>
    </domain>
</protein>
<dbReference type="InterPro" id="IPR002496">
    <property type="entry name" value="PRib_AMP_CycHydrolase_dom"/>
</dbReference>
<evidence type="ECO:0000256" key="2">
    <source>
        <dbReference type="ARBA" id="ARBA00001460"/>
    </source>
</evidence>
<dbReference type="RefSeq" id="WP_086274155.1">
    <property type="nucleotide sequence ID" value="NZ_NGKU01000001.1"/>
</dbReference>
<evidence type="ECO:0000256" key="9">
    <source>
        <dbReference type="ARBA" id="ARBA00022605"/>
    </source>
</evidence>
<dbReference type="NCBIfam" id="NF000768">
    <property type="entry name" value="PRK00051.1"/>
    <property type="match status" value="1"/>
</dbReference>